<name>E9GZU1_DAPPU</name>
<dbReference type="OrthoDB" id="6368171at2759"/>
<gene>
    <name evidence="2" type="ORF">DAPPUDRAFT_108326</name>
</gene>
<dbReference type="PANTHER" id="PTHR33198">
    <property type="entry name" value="ANK_REP_REGION DOMAIN-CONTAINING PROTEIN-RELATED"/>
    <property type="match status" value="1"/>
</dbReference>
<sequence length="222" mass="25130">MACFQHGGRSDVHGSALMIGQHVRLRNSRLKHRVKTPATTTAAAVNETIYEAARRALSDHFTLRVNTDFEIFTFRQSRQLEGESFYAFHTQLQQSAKNCGFTDKNREIKTQLPIGYISTELRRKILEKPAMTLDGVLNKARALEAAATQANKMEIETVQTALVMRRNKPTRDQPNWRGQNDQHNEVNQPKQPMVRKNCSFCGGQFHQRLSICPATFISAATA</sequence>
<evidence type="ECO:0008006" key="4">
    <source>
        <dbReference type="Google" id="ProtNLM"/>
    </source>
</evidence>
<dbReference type="InParanoid" id="E9GZU1"/>
<keyword evidence="3" id="KW-1185">Reference proteome</keyword>
<dbReference type="eggNOG" id="ENOG502RTCT">
    <property type="taxonomic scope" value="Eukaryota"/>
</dbReference>
<protein>
    <recommendedName>
        <fullName evidence="4">Tick transposon</fullName>
    </recommendedName>
</protein>
<feature type="region of interest" description="Disordered" evidence="1">
    <location>
        <begin position="168"/>
        <end position="190"/>
    </location>
</feature>
<dbReference type="KEGG" id="dpx:DAPPUDRAFT_108326"/>
<reference evidence="2 3" key="1">
    <citation type="journal article" date="2011" name="Science">
        <title>The ecoresponsive genome of Daphnia pulex.</title>
        <authorList>
            <person name="Colbourne J.K."/>
            <person name="Pfrender M.E."/>
            <person name="Gilbert D."/>
            <person name="Thomas W.K."/>
            <person name="Tucker A."/>
            <person name="Oakley T.H."/>
            <person name="Tokishita S."/>
            <person name="Aerts A."/>
            <person name="Arnold G.J."/>
            <person name="Basu M.K."/>
            <person name="Bauer D.J."/>
            <person name="Caceres C.E."/>
            <person name="Carmel L."/>
            <person name="Casola C."/>
            <person name="Choi J.H."/>
            <person name="Detter J.C."/>
            <person name="Dong Q."/>
            <person name="Dusheyko S."/>
            <person name="Eads B.D."/>
            <person name="Frohlich T."/>
            <person name="Geiler-Samerotte K.A."/>
            <person name="Gerlach D."/>
            <person name="Hatcher P."/>
            <person name="Jogdeo S."/>
            <person name="Krijgsveld J."/>
            <person name="Kriventseva E.V."/>
            <person name="Kultz D."/>
            <person name="Laforsch C."/>
            <person name="Lindquist E."/>
            <person name="Lopez J."/>
            <person name="Manak J.R."/>
            <person name="Muller J."/>
            <person name="Pangilinan J."/>
            <person name="Patwardhan R.P."/>
            <person name="Pitluck S."/>
            <person name="Pritham E.J."/>
            <person name="Rechtsteiner A."/>
            <person name="Rho M."/>
            <person name="Rogozin I.B."/>
            <person name="Sakarya O."/>
            <person name="Salamov A."/>
            <person name="Schaack S."/>
            <person name="Shapiro H."/>
            <person name="Shiga Y."/>
            <person name="Skalitzky C."/>
            <person name="Smith Z."/>
            <person name="Souvorov A."/>
            <person name="Sung W."/>
            <person name="Tang Z."/>
            <person name="Tsuchiya D."/>
            <person name="Tu H."/>
            <person name="Vos H."/>
            <person name="Wang M."/>
            <person name="Wolf Y.I."/>
            <person name="Yamagata H."/>
            <person name="Yamada T."/>
            <person name="Ye Y."/>
            <person name="Shaw J.R."/>
            <person name="Andrews J."/>
            <person name="Crease T.J."/>
            <person name="Tang H."/>
            <person name="Lucas S.M."/>
            <person name="Robertson H.M."/>
            <person name="Bork P."/>
            <person name="Koonin E.V."/>
            <person name="Zdobnov E.M."/>
            <person name="Grigoriev I.V."/>
            <person name="Lynch M."/>
            <person name="Boore J.L."/>
        </authorList>
    </citation>
    <scope>NUCLEOTIDE SEQUENCE [LARGE SCALE GENOMIC DNA]</scope>
</reference>
<evidence type="ECO:0000313" key="2">
    <source>
        <dbReference type="EMBL" id="EFX74869.1"/>
    </source>
</evidence>
<dbReference type="EMBL" id="GL732579">
    <property type="protein sequence ID" value="EFX74869.1"/>
    <property type="molecule type" value="Genomic_DNA"/>
</dbReference>
<evidence type="ECO:0000256" key="1">
    <source>
        <dbReference type="SAM" id="MobiDB-lite"/>
    </source>
</evidence>
<accession>E9GZU1</accession>
<dbReference type="AlphaFoldDB" id="E9GZU1"/>
<organism evidence="2 3">
    <name type="scientific">Daphnia pulex</name>
    <name type="common">Water flea</name>
    <dbReference type="NCBI Taxonomy" id="6669"/>
    <lineage>
        <taxon>Eukaryota</taxon>
        <taxon>Metazoa</taxon>
        <taxon>Ecdysozoa</taxon>
        <taxon>Arthropoda</taxon>
        <taxon>Crustacea</taxon>
        <taxon>Branchiopoda</taxon>
        <taxon>Diplostraca</taxon>
        <taxon>Cladocera</taxon>
        <taxon>Anomopoda</taxon>
        <taxon>Daphniidae</taxon>
        <taxon>Daphnia</taxon>
    </lineage>
</organism>
<dbReference type="PhylomeDB" id="E9GZU1"/>
<dbReference type="Proteomes" id="UP000000305">
    <property type="component" value="Unassembled WGS sequence"/>
</dbReference>
<evidence type="ECO:0000313" key="3">
    <source>
        <dbReference type="Proteomes" id="UP000000305"/>
    </source>
</evidence>
<feature type="compositionally biased region" description="Polar residues" evidence="1">
    <location>
        <begin position="172"/>
        <end position="190"/>
    </location>
</feature>
<dbReference type="PANTHER" id="PTHR33198:SF21">
    <property type="entry name" value="RETROTRANSPOSON GAG DOMAIN-CONTAINING PROTEIN"/>
    <property type="match status" value="1"/>
</dbReference>
<proteinExistence type="predicted"/>
<dbReference type="STRING" id="6669.E9GZU1"/>
<dbReference type="HOGENOM" id="CLU_1246499_0_0_1"/>
<dbReference type="OMA" id="CKAKEIT"/>